<keyword evidence="1" id="KW-0812">Transmembrane</keyword>
<feature type="transmembrane region" description="Helical" evidence="1">
    <location>
        <begin position="129"/>
        <end position="149"/>
    </location>
</feature>
<feature type="transmembrane region" description="Helical" evidence="1">
    <location>
        <begin position="73"/>
        <end position="92"/>
    </location>
</feature>
<keyword evidence="3" id="KW-1185">Reference proteome</keyword>
<dbReference type="RefSeq" id="WP_093113534.1">
    <property type="nucleotide sequence ID" value="NZ_FNGG01000004.1"/>
</dbReference>
<evidence type="ECO:0008006" key="4">
    <source>
        <dbReference type="Google" id="ProtNLM"/>
    </source>
</evidence>
<feature type="transmembrane region" description="Helical" evidence="1">
    <location>
        <begin position="249"/>
        <end position="269"/>
    </location>
</feature>
<dbReference type="OrthoDB" id="1467772at2"/>
<evidence type="ECO:0000313" key="2">
    <source>
        <dbReference type="EMBL" id="SEF01653.1"/>
    </source>
</evidence>
<proteinExistence type="predicted"/>
<gene>
    <name evidence="2" type="ORF">SAMN04488034_104237</name>
</gene>
<evidence type="ECO:0000256" key="1">
    <source>
        <dbReference type="SAM" id="Phobius"/>
    </source>
</evidence>
<dbReference type="STRING" id="390640.SAMN04488034_104237"/>
<dbReference type="EMBL" id="FNUG01000004">
    <property type="protein sequence ID" value="SEF01653.1"/>
    <property type="molecule type" value="Genomic_DNA"/>
</dbReference>
<feature type="transmembrane region" description="Helical" evidence="1">
    <location>
        <begin position="12"/>
        <end position="35"/>
    </location>
</feature>
<reference evidence="2 3" key="1">
    <citation type="submission" date="2016-10" db="EMBL/GenBank/DDBJ databases">
        <authorList>
            <person name="de Groot N.N."/>
        </authorList>
    </citation>
    <scope>NUCLEOTIDE SEQUENCE [LARGE SCALE GENOMIC DNA]</scope>
    <source>
        <strain evidence="2 3">DSM 23553</strain>
    </source>
</reference>
<organism evidence="2 3">
    <name type="scientific">Salinimicrobium catena</name>
    <dbReference type="NCBI Taxonomy" id="390640"/>
    <lineage>
        <taxon>Bacteria</taxon>
        <taxon>Pseudomonadati</taxon>
        <taxon>Bacteroidota</taxon>
        <taxon>Flavobacteriia</taxon>
        <taxon>Flavobacteriales</taxon>
        <taxon>Flavobacteriaceae</taxon>
        <taxon>Salinimicrobium</taxon>
    </lineage>
</organism>
<dbReference type="Proteomes" id="UP000199448">
    <property type="component" value="Unassembled WGS sequence"/>
</dbReference>
<keyword evidence="1" id="KW-1133">Transmembrane helix</keyword>
<feature type="transmembrane region" description="Helical" evidence="1">
    <location>
        <begin position="98"/>
        <end position="117"/>
    </location>
</feature>
<dbReference type="AlphaFoldDB" id="A0A1H5NJ70"/>
<feature type="transmembrane region" description="Helical" evidence="1">
    <location>
        <begin position="41"/>
        <end position="61"/>
    </location>
</feature>
<feature type="transmembrane region" description="Helical" evidence="1">
    <location>
        <begin position="196"/>
        <end position="216"/>
    </location>
</feature>
<sequence>MKKFRSIFEFYINSSIHVALAVVSLCGMTFLNFDISVEEDLLFFVFFGTITGYNFVKYAPVARLHHRSLEKRLKLIQVFSLFSFLLLIWFSFKIAFEVLLWTGFFGLFTVLYALPVLKRRNLRSVSGLKVFIISFVWAGVTVILPVVSTDFALEFSVWVEFFQRFLLVLVLILPFEIRDLKYDLEQLGTIPQQVGVTRTKILGTVLLVSILILELLKPEFSGNSFAALSITALISAIFVWQARERQSKYYASFWVESIPILWLLILFLIKAF</sequence>
<name>A0A1H5NJ70_9FLAO</name>
<evidence type="ECO:0000313" key="3">
    <source>
        <dbReference type="Proteomes" id="UP000199448"/>
    </source>
</evidence>
<protein>
    <recommendedName>
        <fullName evidence="4">Prenyltransferase</fullName>
    </recommendedName>
</protein>
<feature type="transmembrane region" description="Helical" evidence="1">
    <location>
        <begin position="155"/>
        <end position="175"/>
    </location>
</feature>
<feature type="transmembrane region" description="Helical" evidence="1">
    <location>
        <begin position="222"/>
        <end position="242"/>
    </location>
</feature>
<keyword evidence="1" id="KW-0472">Membrane</keyword>
<accession>A0A1H5NJ70</accession>